<reference evidence="2 3" key="1">
    <citation type="submission" date="2017-10" db="EMBL/GenBank/DDBJ databases">
        <title>Development of genomic resources for the powdery mildew, Erysiphe pulchra.</title>
        <authorList>
            <person name="Wadl P.A."/>
            <person name="Mack B.M."/>
            <person name="Moore G."/>
            <person name="Beltz S.B."/>
        </authorList>
    </citation>
    <scope>NUCLEOTIDE SEQUENCE [LARGE SCALE GENOMIC DNA]</scope>
    <source>
        <strain evidence="2">Cflorida</strain>
    </source>
</reference>
<feature type="region of interest" description="Disordered" evidence="1">
    <location>
        <begin position="739"/>
        <end position="767"/>
    </location>
</feature>
<protein>
    <submittedName>
        <fullName evidence="2">Uncharacterized protein</fullName>
    </submittedName>
</protein>
<accession>A0A2S4Q150</accession>
<dbReference type="Proteomes" id="UP000237438">
    <property type="component" value="Unassembled WGS sequence"/>
</dbReference>
<feature type="compositionally biased region" description="Basic and acidic residues" evidence="1">
    <location>
        <begin position="754"/>
        <end position="767"/>
    </location>
</feature>
<organism evidence="2 3">
    <name type="scientific">Erysiphe pulchra</name>
    <dbReference type="NCBI Taxonomy" id="225359"/>
    <lineage>
        <taxon>Eukaryota</taxon>
        <taxon>Fungi</taxon>
        <taxon>Dikarya</taxon>
        <taxon>Ascomycota</taxon>
        <taxon>Pezizomycotina</taxon>
        <taxon>Leotiomycetes</taxon>
        <taxon>Erysiphales</taxon>
        <taxon>Erysiphaceae</taxon>
        <taxon>Erysiphe</taxon>
    </lineage>
</organism>
<sequence length="996" mass="113229">MNYGSLCRNEKTYISTPVQRPEILLNQRQSHNEIDREWTAARCKRLLRPITSRVAILKKEANRNSNNLKSESELKDKDACFSPEVSIEIKQKELPKLKKKKQKVKRTYGRIRKTKNLYASSLQSSKILKEKASFLPGQVLVPTPVLTRVREDRKIEQDAVAVELLKTHNENCEENRYSIYNAARDSRIFQHLGKGEVRYNSTGTRSEIYEKIYHGFESLLHSTFDSKSIVKSKGSRSLLDMTLRAVPKYIVEQQELLQIYIHESGIKSTIEYRDICGEIYDELENFGTYGCGWKRLRKIVRAHGLQVISDAIKDRLFDSESCSILVSICLHNGALEEARTIFTSFLSCTTFSRPKAIDEMLCEPLGLLQRFSKLKNQASFFYRTLSNLISGCILPFEWLASTNFGIIWTGLIQSLALDSLEYEAINFCEIAFSLFLNYPKIPLNRRDSINKKPEHLETIVDFDDAVKNTFTSLLIILVSISILDNNSGHQIYTKTAGLTICRYNFIISFLRKCLDYVPTQSEVNEQYLLLLVANLLAIKEHNQVISDTSVLNSLSNALKNIQNSVAKFSKVAIFVCQVAQCCGKGTSGLGYDYLQFIHSRLKKIESETTTMNFLKGIIVDSAFIFARKVPRHQHVEYAASMNAKTFILSHNEKKSLVNLSGCKDDKNTSGFRWEEGIGEWVTVTPVVGKLKRKFAVMEHSEYDSSPRKLPNHCHSVMSQSITYETTQLNSEMTPIKNLATEGPFLTPSQPPKNLHLDSPLKQKSRENKDSIQQNSLCCVNRLTYKKVISFQKRPDKNMRQYDLADCEMVMCNIKVSNNQKPVALSSSPNPFNKLIHHSLCFTNYSPSRIRMNTPLSGTQIKVPNQASLISNTSLGKRKISSSSLSQYNQTCDDVSSFEDDEDELSFLSTTCPSATVNESVSDTKSVTFMDSGITVSSTSQDSINANKKDTHFLRYDLAGRKTRLENVKKRRLFPKRTRSSQRLLEQQVGSEDELCI</sequence>
<dbReference type="OrthoDB" id="4159838at2759"/>
<evidence type="ECO:0000256" key="1">
    <source>
        <dbReference type="SAM" id="MobiDB-lite"/>
    </source>
</evidence>
<proteinExistence type="predicted"/>
<name>A0A2S4Q150_9PEZI</name>
<keyword evidence="3" id="KW-1185">Reference proteome</keyword>
<dbReference type="EMBL" id="PEDP01000041">
    <property type="protein sequence ID" value="POS88019.1"/>
    <property type="molecule type" value="Genomic_DNA"/>
</dbReference>
<dbReference type="AlphaFoldDB" id="A0A2S4Q150"/>
<gene>
    <name evidence="2" type="ORF">EPUL_001241</name>
</gene>
<evidence type="ECO:0000313" key="2">
    <source>
        <dbReference type="EMBL" id="POS88019.1"/>
    </source>
</evidence>
<comment type="caution">
    <text evidence="2">The sequence shown here is derived from an EMBL/GenBank/DDBJ whole genome shotgun (WGS) entry which is preliminary data.</text>
</comment>
<evidence type="ECO:0000313" key="3">
    <source>
        <dbReference type="Proteomes" id="UP000237438"/>
    </source>
</evidence>